<protein>
    <submittedName>
        <fullName evidence="2">Uroporphyrinogen-III synthase</fullName>
        <ecNumber evidence="2">4.2.1.75</ecNumber>
    </submittedName>
</protein>
<dbReference type="InterPro" id="IPR036108">
    <property type="entry name" value="4pyrrol_syn_uPrphyn_synt_sf"/>
</dbReference>
<accession>A0A4P8WLL2</accession>
<dbReference type="GeneID" id="40267451"/>
<dbReference type="EC" id="4.2.1.75" evidence="2"/>
<evidence type="ECO:0000313" key="2">
    <source>
        <dbReference type="EMBL" id="QCS44468.1"/>
    </source>
</evidence>
<organism evidence="2 3">
    <name type="scientific">Natrinema versiforme</name>
    <dbReference type="NCBI Taxonomy" id="88724"/>
    <lineage>
        <taxon>Archaea</taxon>
        <taxon>Methanobacteriati</taxon>
        <taxon>Methanobacteriota</taxon>
        <taxon>Stenosarchaea group</taxon>
        <taxon>Halobacteria</taxon>
        <taxon>Halobacteriales</taxon>
        <taxon>Natrialbaceae</taxon>
        <taxon>Natrinema</taxon>
    </lineage>
</organism>
<dbReference type="GO" id="GO:0004852">
    <property type="term" value="F:uroporphyrinogen-III synthase activity"/>
    <property type="evidence" value="ECO:0007669"/>
    <property type="project" value="UniProtKB-EC"/>
</dbReference>
<dbReference type="RefSeq" id="WP_138246905.1">
    <property type="nucleotide sequence ID" value="NZ_CP040331.1"/>
</dbReference>
<dbReference type="Pfam" id="PF02602">
    <property type="entry name" value="HEM4"/>
    <property type="match status" value="1"/>
</dbReference>
<geneLocation type="plasmid" evidence="3">
    <name>pnve500</name>
</geneLocation>
<name>A0A4P8WLL2_9EURY</name>
<dbReference type="NCBIfam" id="NF004587">
    <property type="entry name" value="PRK05928.2-5"/>
    <property type="match status" value="1"/>
</dbReference>
<dbReference type="PANTHER" id="PTHR40082:SF1">
    <property type="entry name" value="BLR5956 PROTEIN"/>
    <property type="match status" value="1"/>
</dbReference>
<dbReference type="PANTHER" id="PTHR40082">
    <property type="entry name" value="BLR5956 PROTEIN"/>
    <property type="match status" value="1"/>
</dbReference>
<dbReference type="GO" id="GO:0006780">
    <property type="term" value="P:uroporphyrinogen III biosynthetic process"/>
    <property type="evidence" value="ECO:0007669"/>
    <property type="project" value="InterPro"/>
</dbReference>
<dbReference type="OrthoDB" id="15395at2157"/>
<dbReference type="InterPro" id="IPR003754">
    <property type="entry name" value="4pyrrol_synth_uPrphyn_synth"/>
</dbReference>
<keyword evidence="2" id="KW-0614">Plasmid</keyword>
<dbReference type="SUPFAM" id="SSF69618">
    <property type="entry name" value="HemD-like"/>
    <property type="match status" value="1"/>
</dbReference>
<dbReference type="EMBL" id="CP040331">
    <property type="protein sequence ID" value="QCS44468.1"/>
    <property type="molecule type" value="Genomic_DNA"/>
</dbReference>
<dbReference type="Proteomes" id="UP000302218">
    <property type="component" value="Plasmid pNVE500"/>
</dbReference>
<dbReference type="CDD" id="cd06578">
    <property type="entry name" value="HemD"/>
    <property type="match status" value="1"/>
</dbReference>
<dbReference type="Gene3D" id="3.40.50.10090">
    <property type="match status" value="2"/>
</dbReference>
<evidence type="ECO:0000259" key="1">
    <source>
        <dbReference type="Pfam" id="PF02602"/>
    </source>
</evidence>
<dbReference type="AlphaFoldDB" id="A0A4P8WLL2"/>
<dbReference type="KEGG" id="nvr:FEJ81_19215"/>
<reference evidence="3" key="1">
    <citation type="submission" date="2019-05" db="EMBL/GenBank/DDBJ databases">
        <title>Genome sequence and methylation pattern of the halophilic Archaeon Natrinema versiforme BOL5-4.</title>
        <authorList>
            <person name="DasSarma P."/>
            <person name="Anton B.P."/>
            <person name="DasSarma S.L."/>
            <person name="Martinez F.L."/>
            <person name="Guzman D."/>
            <person name="Roberts R.J."/>
            <person name="DasSarma S."/>
        </authorList>
    </citation>
    <scope>NUCLEOTIDE SEQUENCE [LARGE SCALE GENOMIC DNA]</scope>
    <source>
        <strain evidence="3">BOL5-4</strain>
        <plasmid evidence="3">pnve500</plasmid>
    </source>
</reference>
<feature type="domain" description="Tetrapyrrole biosynthesis uroporphyrinogen III synthase" evidence="1">
    <location>
        <begin position="19"/>
        <end position="232"/>
    </location>
</feature>
<proteinExistence type="predicted"/>
<keyword evidence="2" id="KW-0456">Lyase</keyword>
<gene>
    <name evidence="2" type="ORF">FEJ81_19215</name>
</gene>
<sequence length="245" mass="26292">MTQPTVAVLRPDDNRIVEAVKYLRSLNVSPVPDPMLTIEPTGQSPWHADYCIFTSKTGVDLAAADGWEQRETIVCAVGDQTATALRNHGYSVGVVPSSFSSTGLVDELSADIDGKTIELARSAHGSNVLIEGLNAAGAVVHETHLYRLRRPETAGHSLSHAIDGELDGILFTSPKTVDHFFQIASEHDAVAALQHELEETVVGAIGGPTERAILENGGTIDVVPDTVNFIRLVEVTVDRIRGIQQ</sequence>
<evidence type="ECO:0000313" key="3">
    <source>
        <dbReference type="Proteomes" id="UP000302218"/>
    </source>
</evidence>
<dbReference type="InterPro" id="IPR039793">
    <property type="entry name" value="UROS/Hem4"/>
</dbReference>